<gene>
    <name evidence="2" type="ORF">BAE44_0001963</name>
</gene>
<feature type="region of interest" description="Disordered" evidence="1">
    <location>
        <begin position="1"/>
        <end position="69"/>
    </location>
</feature>
<accession>A0A1E5WI20</accession>
<dbReference type="EMBL" id="LWDX02007020">
    <property type="protein sequence ID" value="OEL37018.1"/>
    <property type="molecule type" value="Genomic_DNA"/>
</dbReference>
<dbReference type="AlphaFoldDB" id="A0A1E5WI20"/>
<keyword evidence="3" id="KW-1185">Reference proteome</keyword>
<proteinExistence type="predicted"/>
<evidence type="ECO:0000313" key="3">
    <source>
        <dbReference type="Proteomes" id="UP000095767"/>
    </source>
</evidence>
<organism evidence="2 3">
    <name type="scientific">Dichanthelium oligosanthes</name>
    <dbReference type="NCBI Taxonomy" id="888268"/>
    <lineage>
        <taxon>Eukaryota</taxon>
        <taxon>Viridiplantae</taxon>
        <taxon>Streptophyta</taxon>
        <taxon>Embryophyta</taxon>
        <taxon>Tracheophyta</taxon>
        <taxon>Spermatophyta</taxon>
        <taxon>Magnoliopsida</taxon>
        <taxon>Liliopsida</taxon>
        <taxon>Poales</taxon>
        <taxon>Poaceae</taxon>
        <taxon>PACMAD clade</taxon>
        <taxon>Panicoideae</taxon>
        <taxon>Panicodae</taxon>
        <taxon>Paniceae</taxon>
        <taxon>Dichantheliinae</taxon>
        <taxon>Dichanthelium</taxon>
    </lineage>
</organism>
<protein>
    <submittedName>
        <fullName evidence="2">Uncharacterized protein</fullName>
    </submittedName>
</protein>
<comment type="caution">
    <text evidence="2">The sequence shown here is derived from an EMBL/GenBank/DDBJ whole genome shotgun (WGS) entry which is preliminary data.</text>
</comment>
<name>A0A1E5WI20_9POAL</name>
<sequence>MATADAPDNPAAANYYNGPPLSYDPQQAQAAPTPAIQTLPQQAAGEQANAPPAEQTPPPPPQDAGDQANHTRVVGVPGYYRTRLNNGNNAAVAPAPAPPAAAAALPPAPVPAAATAAAPPENQLSWIARLVNESIQCDPSIVLCSMIQIICLVKLPFCSRSKSLKRFDSAPLEGQSEQKALIMDSGN</sequence>
<evidence type="ECO:0000313" key="2">
    <source>
        <dbReference type="EMBL" id="OEL37018.1"/>
    </source>
</evidence>
<feature type="compositionally biased region" description="Low complexity" evidence="1">
    <location>
        <begin position="25"/>
        <end position="53"/>
    </location>
</feature>
<feature type="compositionally biased region" description="Low complexity" evidence="1">
    <location>
        <begin position="1"/>
        <end position="17"/>
    </location>
</feature>
<dbReference type="Proteomes" id="UP000095767">
    <property type="component" value="Unassembled WGS sequence"/>
</dbReference>
<evidence type="ECO:0000256" key="1">
    <source>
        <dbReference type="SAM" id="MobiDB-lite"/>
    </source>
</evidence>
<reference evidence="2 3" key="1">
    <citation type="submission" date="2016-09" db="EMBL/GenBank/DDBJ databases">
        <title>The draft genome of Dichanthelium oligosanthes: A C3 panicoid grass species.</title>
        <authorList>
            <person name="Studer A.J."/>
            <person name="Schnable J.C."/>
            <person name="Brutnell T.P."/>
        </authorList>
    </citation>
    <scope>NUCLEOTIDE SEQUENCE [LARGE SCALE GENOMIC DNA]</scope>
    <source>
        <strain evidence="3">cv. Kellogg 1175</strain>
        <tissue evidence="2">Leaf</tissue>
    </source>
</reference>